<dbReference type="AlphaFoldDB" id="A0A368L2I3"/>
<keyword evidence="4" id="KW-0418">Kinase</keyword>
<keyword evidence="2" id="KW-0067">ATP-binding</keyword>
<feature type="active site" description="Proton acceptor" evidence="1">
    <location>
        <position position="94"/>
    </location>
</feature>
<dbReference type="GO" id="GO:0019136">
    <property type="term" value="F:deoxynucleoside kinase activity"/>
    <property type="evidence" value="ECO:0007669"/>
    <property type="project" value="InterPro"/>
</dbReference>
<organism evidence="4 5">
    <name type="scientific">Parvibium lacunae</name>
    <dbReference type="NCBI Taxonomy" id="1888893"/>
    <lineage>
        <taxon>Bacteria</taxon>
        <taxon>Pseudomonadati</taxon>
        <taxon>Pseudomonadota</taxon>
        <taxon>Betaproteobacteria</taxon>
        <taxon>Burkholderiales</taxon>
        <taxon>Alcaligenaceae</taxon>
        <taxon>Parvibium</taxon>
    </lineage>
</organism>
<evidence type="ECO:0000313" key="5">
    <source>
        <dbReference type="Proteomes" id="UP000252357"/>
    </source>
</evidence>
<accession>A0A368L2I3</accession>
<gene>
    <name evidence="4" type="ORF">DU000_07770</name>
</gene>
<dbReference type="Gene3D" id="3.40.50.300">
    <property type="entry name" value="P-loop containing nucleotide triphosphate hydrolases"/>
    <property type="match status" value="1"/>
</dbReference>
<dbReference type="OrthoDB" id="9776634at2"/>
<dbReference type="PANTHER" id="PTHR10513:SF46">
    <property type="entry name" value="DEOXYGUANOSINE KINASE"/>
    <property type="match status" value="1"/>
</dbReference>
<proteinExistence type="predicted"/>
<comment type="caution">
    <text evidence="4">The sequence shown here is derived from an EMBL/GenBank/DDBJ whole genome shotgun (WGS) entry which is preliminary data.</text>
</comment>
<dbReference type="InterPro" id="IPR002624">
    <property type="entry name" value="DCK/DGK"/>
</dbReference>
<name>A0A368L2I3_9BURK</name>
<dbReference type="InterPro" id="IPR031314">
    <property type="entry name" value="DNK_dom"/>
</dbReference>
<dbReference type="SUPFAM" id="SSF52540">
    <property type="entry name" value="P-loop containing nucleoside triphosphate hydrolases"/>
    <property type="match status" value="1"/>
</dbReference>
<evidence type="ECO:0000256" key="1">
    <source>
        <dbReference type="PIRSR" id="PIRSR000705-1"/>
    </source>
</evidence>
<evidence type="ECO:0000313" key="4">
    <source>
        <dbReference type="EMBL" id="RCS57590.1"/>
    </source>
</evidence>
<keyword evidence="2" id="KW-0547">Nucleotide-binding</keyword>
<dbReference type="GO" id="GO:0005524">
    <property type="term" value="F:ATP binding"/>
    <property type="evidence" value="ECO:0007669"/>
    <property type="project" value="UniProtKB-KW"/>
</dbReference>
<feature type="domain" description="Deoxynucleoside kinase" evidence="3">
    <location>
        <begin position="9"/>
        <end position="208"/>
    </location>
</feature>
<dbReference type="PANTHER" id="PTHR10513">
    <property type="entry name" value="DEOXYNUCLEOSIDE KINASE"/>
    <property type="match status" value="1"/>
</dbReference>
<dbReference type="PIRSF" id="PIRSF000705">
    <property type="entry name" value="DNK"/>
    <property type="match status" value="1"/>
</dbReference>
<dbReference type="Proteomes" id="UP000252357">
    <property type="component" value="Unassembled WGS sequence"/>
</dbReference>
<keyword evidence="5" id="KW-1185">Reference proteome</keyword>
<keyword evidence="4" id="KW-0808">Transferase</keyword>
<dbReference type="InterPro" id="IPR050566">
    <property type="entry name" value="Deoxyribonucleoside_kinase"/>
</dbReference>
<protein>
    <submittedName>
        <fullName evidence="4">Deoxynucleoside kinase</fullName>
    </submittedName>
</protein>
<dbReference type="EMBL" id="QPGB01000003">
    <property type="protein sequence ID" value="RCS57590.1"/>
    <property type="molecule type" value="Genomic_DNA"/>
</dbReference>
<evidence type="ECO:0000256" key="2">
    <source>
        <dbReference type="PIRSR" id="PIRSR000705-3"/>
    </source>
</evidence>
<dbReference type="GO" id="GO:0005737">
    <property type="term" value="C:cytoplasm"/>
    <property type="evidence" value="ECO:0007669"/>
    <property type="project" value="TreeGrafter"/>
</dbReference>
<dbReference type="CDD" id="cd01673">
    <property type="entry name" value="dNK"/>
    <property type="match status" value="1"/>
</dbReference>
<sequence>MVMDRYQHIVIEGPIGAGKTSLARRLADILWTGNQSARGELLLEKPEDNPFLERFYRDSARYALQTQLFFLFQRLDQLKQLGQKEWFNKPIISDFLLDKDPLFAELTLPSDELALYRQIFNTIQPQTPQPDLVIYLQAQPDTLLERIHRRGNPAESAISLDYLRALCDAYSQFFHHYNAAPVLTVNTSGLNPIDSDEDCALLLQQIKNMRGKREFFNRG</sequence>
<evidence type="ECO:0000259" key="3">
    <source>
        <dbReference type="Pfam" id="PF01712"/>
    </source>
</evidence>
<feature type="binding site" evidence="2">
    <location>
        <begin position="13"/>
        <end position="21"/>
    </location>
    <ligand>
        <name>ATP</name>
        <dbReference type="ChEBI" id="CHEBI:30616"/>
    </ligand>
</feature>
<feature type="binding site" evidence="2">
    <location>
        <begin position="146"/>
        <end position="150"/>
    </location>
    <ligand>
        <name>ATP</name>
        <dbReference type="ChEBI" id="CHEBI:30616"/>
    </ligand>
</feature>
<dbReference type="Pfam" id="PF01712">
    <property type="entry name" value="dNK"/>
    <property type="match status" value="1"/>
</dbReference>
<dbReference type="InterPro" id="IPR027417">
    <property type="entry name" value="P-loop_NTPase"/>
</dbReference>
<reference evidence="4 5" key="1">
    <citation type="journal article" date="2018" name="Int. J. Syst. Evol. Microbiol.">
        <title>Parvibium lacunae gen. nov., sp. nov., a new member of the family Alcaligenaceae isolated from a freshwater pond.</title>
        <authorList>
            <person name="Chen W.M."/>
            <person name="Xie P.B."/>
            <person name="Hsu M.Y."/>
            <person name="Sheu S.Y."/>
        </authorList>
    </citation>
    <scope>NUCLEOTIDE SEQUENCE [LARGE SCALE GENOMIC DNA]</scope>
    <source>
        <strain evidence="4 5">KMB9</strain>
    </source>
</reference>